<dbReference type="InterPro" id="IPR040976">
    <property type="entry name" value="Pkinase_fungal"/>
</dbReference>
<sequence>MSAHLGLTTSEGQSVTMVSVQYFLDTLLPPLHPTMDIHKTVNKLKRMGTKSRRPITKHNRWWGFNSDPIDRTKVTKKTSFKRLADVVRDIVRAGTMHGQELSLRFHNNEQPVFGYGRDKDTLPDAYLVLTSVPETRSPWEKISVSGEYNVEKWYEKENIYKVSESMCNIMRKDPRRRFTFGFTIEDTEMKLWYCDRSQTVASQPFNFITVGIYCDSDVGYHPDIIPRTMKL</sequence>
<dbReference type="STRING" id="98765.A0A2R6Q2C0"/>
<evidence type="ECO:0000259" key="1">
    <source>
        <dbReference type="Pfam" id="PF17667"/>
    </source>
</evidence>
<proteinExistence type="predicted"/>
<protein>
    <recommendedName>
        <fullName evidence="1">Fungal-type protein kinase domain-containing protein</fullName>
    </recommendedName>
</protein>
<organism evidence="2 3">
    <name type="scientific">Hermanssonia centrifuga</name>
    <dbReference type="NCBI Taxonomy" id="98765"/>
    <lineage>
        <taxon>Eukaryota</taxon>
        <taxon>Fungi</taxon>
        <taxon>Dikarya</taxon>
        <taxon>Basidiomycota</taxon>
        <taxon>Agaricomycotina</taxon>
        <taxon>Agaricomycetes</taxon>
        <taxon>Polyporales</taxon>
        <taxon>Meruliaceae</taxon>
        <taxon>Hermanssonia</taxon>
    </lineage>
</organism>
<dbReference type="OrthoDB" id="2803741at2759"/>
<gene>
    <name evidence="2" type="ORF">PHLCEN_2v4074</name>
</gene>
<accession>A0A2R6Q2C0</accession>
<name>A0A2R6Q2C0_9APHY</name>
<reference evidence="2 3" key="1">
    <citation type="submission" date="2018-02" db="EMBL/GenBank/DDBJ databases">
        <title>Genome sequence of the basidiomycete white-rot fungus Phlebia centrifuga.</title>
        <authorList>
            <person name="Granchi Z."/>
            <person name="Peng M."/>
            <person name="de Vries R.P."/>
            <person name="Hilden K."/>
            <person name="Makela M.R."/>
            <person name="Grigoriev I."/>
            <person name="Riley R."/>
        </authorList>
    </citation>
    <scope>NUCLEOTIDE SEQUENCE [LARGE SCALE GENOMIC DNA]</scope>
    <source>
        <strain evidence="2 3">FBCC195</strain>
    </source>
</reference>
<dbReference type="EMBL" id="MLYV02000401">
    <property type="protein sequence ID" value="PSS01022.1"/>
    <property type="molecule type" value="Genomic_DNA"/>
</dbReference>
<evidence type="ECO:0000313" key="2">
    <source>
        <dbReference type="EMBL" id="PSS01022.1"/>
    </source>
</evidence>
<feature type="domain" description="Fungal-type protein kinase" evidence="1">
    <location>
        <begin position="133"/>
        <end position="207"/>
    </location>
</feature>
<dbReference type="Pfam" id="PF17667">
    <property type="entry name" value="Pkinase_fungal"/>
    <property type="match status" value="1"/>
</dbReference>
<evidence type="ECO:0000313" key="3">
    <source>
        <dbReference type="Proteomes" id="UP000186601"/>
    </source>
</evidence>
<comment type="caution">
    <text evidence="2">The sequence shown here is derived from an EMBL/GenBank/DDBJ whole genome shotgun (WGS) entry which is preliminary data.</text>
</comment>
<dbReference type="Proteomes" id="UP000186601">
    <property type="component" value="Unassembled WGS sequence"/>
</dbReference>
<keyword evidence="3" id="KW-1185">Reference proteome</keyword>
<dbReference type="AlphaFoldDB" id="A0A2R6Q2C0"/>